<accession>A0A368UHA8</accession>
<keyword evidence="1 5" id="KW-0808">Transferase</keyword>
<feature type="site" description="Transition state stabilizer" evidence="5">
    <location>
        <position position="15"/>
    </location>
</feature>
<comment type="catalytic activity">
    <reaction evidence="5">
        <text>D-ribitol 5-phosphate + CTP + H(+) = CDP-L-ribitol + diphosphate</text>
        <dbReference type="Rhea" id="RHEA:12456"/>
        <dbReference type="ChEBI" id="CHEBI:15378"/>
        <dbReference type="ChEBI" id="CHEBI:33019"/>
        <dbReference type="ChEBI" id="CHEBI:37563"/>
        <dbReference type="ChEBI" id="CHEBI:57608"/>
        <dbReference type="ChEBI" id="CHEBI:57695"/>
        <dbReference type="EC" id="2.7.7.40"/>
    </reaction>
</comment>
<dbReference type="NCBIfam" id="NF001183">
    <property type="entry name" value="PRK00155.1-3"/>
    <property type="match status" value="1"/>
</dbReference>
<keyword evidence="3 5" id="KW-0777">Teichoic acid biosynthesis</keyword>
<comment type="function">
    <text evidence="5">Catalyzes the transfer of the cytidylyl group of CTP to D-ribitol 5-phosphate.</text>
</comment>
<dbReference type="HAMAP" id="MF_02068">
    <property type="entry name" value="TarI"/>
    <property type="match status" value="1"/>
</dbReference>
<evidence type="ECO:0000256" key="3">
    <source>
        <dbReference type="ARBA" id="ARBA00022944"/>
    </source>
</evidence>
<dbReference type="Pfam" id="PF01128">
    <property type="entry name" value="IspD"/>
    <property type="match status" value="1"/>
</dbReference>
<feature type="site" description="Positions ribitol 5-phosphate for the nucleophilic attack" evidence="5">
    <location>
        <position position="219"/>
    </location>
</feature>
<dbReference type="Gene3D" id="3.90.550.10">
    <property type="entry name" value="Spore Coat Polysaccharide Biosynthesis Protein SpsA, Chain A"/>
    <property type="match status" value="1"/>
</dbReference>
<evidence type="ECO:0000256" key="5">
    <source>
        <dbReference type="HAMAP-Rule" id="MF_02068"/>
    </source>
</evidence>
<dbReference type="CDD" id="cd02516">
    <property type="entry name" value="CDP-ME_synthetase"/>
    <property type="match status" value="1"/>
</dbReference>
<evidence type="ECO:0000313" key="7">
    <source>
        <dbReference type="Proteomes" id="UP000253215"/>
    </source>
</evidence>
<dbReference type="SUPFAM" id="SSF53448">
    <property type="entry name" value="Nucleotide-diphospho-sugar transferases"/>
    <property type="match status" value="1"/>
</dbReference>
<gene>
    <name evidence="5" type="primary">tarI</name>
    <name evidence="6" type="ORF">CAC02_02170</name>
</gene>
<sequence length="236" mass="26578">MKVYAGILAGGKGTRMGIQDMPKQFLELGGRPIIIHTIEKFILVPEIDKIVLGIHPDWVTYTEDLVEKYLRPYKERILITEGGCDRNTTIEHIIKAIDGISPIAADDMIITHDSVRPFVSLKTIEENIRLSYDNDAVDTVVEATDTIVQSLNNATITDIPERQYLYQGQTPQTFRMTDFLNLYDALSEQQKEMLTDACKIFVINGKKVALASGDYSNIKITTVTDLKIAHSMIEEK</sequence>
<dbReference type="EC" id="2.7.7.40" evidence="5"/>
<dbReference type="InterPro" id="IPR018294">
    <property type="entry name" value="ISPD_synthase_CS"/>
</dbReference>
<comment type="similarity">
    <text evidence="5">Belongs to the IspD/TarI cytidylyltransferase family. TarI subfamily.</text>
</comment>
<dbReference type="AlphaFoldDB" id="A0A368UHA8"/>
<feature type="binding site" evidence="5">
    <location>
        <begin position="83"/>
        <end position="89"/>
    </location>
    <ligand>
        <name>CTP</name>
        <dbReference type="ChEBI" id="CHEBI:37563"/>
    </ligand>
</feature>
<proteinExistence type="inferred from homology"/>
<dbReference type="GO" id="GO:0050518">
    <property type="term" value="F:2-C-methyl-D-erythritol 4-phosphate cytidylyltransferase activity"/>
    <property type="evidence" value="ECO:0007669"/>
    <property type="project" value="UniProtKB-ARBA"/>
</dbReference>
<keyword evidence="4 5" id="KW-0961">Cell wall biogenesis/degradation</keyword>
<dbReference type="GO" id="GO:0071555">
    <property type="term" value="P:cell wall organization"/>
    <property type="evidence" value="ECO:0007669"/>
    <property type="project" value="UniProtKB-KW"/>
</dbReference>
<keyword evidence="2 5" id="KW-0548">Nucleotidyltransferase</keyword>
<evidence type="ECO:0000313" key="6">
    <source>
        <dbReference type="EMBL" id="RCW17586.1"/>
    </source>
</evidence>
<feature type="binding site" evidence="5">
    <location>
        <begin position="8"/>
        <end position="11"/>
    </location>
    <ligand>
        <name>CTP</name>
        <dbReference type="ChEBI" id="CHEBI:37563"/>
    </ligand>
</feature>
<organism evidence="6 7">
    <name type="scientific">Streptococcus gallolyticus</name>
    <dbReference type="NCBI Taxonomy" id="315405"/>
    <lineage>
        <taxon>Bacteria</taxon>
        <taxon>Bacillati</taxon>
        <taxon>Bacillota</taxon>
        <taxon>Bacilli</taxon>
        <taxon>Lactobacillales</taxon>
        <taxon>Streptococcaceae</taxon>
        <taxon>Streptococcus</taxon>
    </lineage>
</organism>
<dbReference type="FunFam" id="3.90.550.10:FF:000003">
    <property type="entry name" value="2-C-methyl-D-erythritol 4-phosphate cytidylyltransferase"/>
    <property type="match status" value="1"/>
</dbReference>
<evidence type="ECO:0000256" key="1">
    <source>
        <dbReference type="ARBA" id="ARBA00022679"/>
    </source>
</evidence>
<comment type="caution">
    <text evidence="6">The sequence shown here is derived from an EMBL/GenBank/DDBJ whole genome shotgun (WGS) entry which is preliminary data.</text>
</comment>
<feature type="site" description="Transition state stabilizer" evidence="5">
    <location>
        <position position="23"/>
    </location>
</feature>
<dbReference type="InterPro" id="IPR050088">
    <property type="entry name" value="IspD/TarI_cytidylyltransf_bact"/>
</dbReference>
<dbReference type="InterPro" id="IPR034709">
    <property type="entry name" value="TarI"/>
</dbReference>
<comment type="pathway">
    <text evidence="5">Cell wall biogenesis; poly(ribitol phosphate) teichoic acid biosynthesis.</text>
</comment>
<dbReference type="GO" id="GO:0008299">
    <property type="term" value="P:isoprenoid biosynthetic process"/>
    <property type="evidence" value="ECO:0007669"/>
    <property type="project" value="InterPro"/>
</dbReference>
<dbReference type="GO" id="GO:1902012">
    <property type="term" value="P:poly(ribitol phosphate) teichoic acid biosynthetic process"/>
    <property type="evidence" value="ECO:0007669"/>
    <property type="project" value="UniProtKB-UniRule"/>
</dbReference>
<dbReference type="EMBL" id="NETH01000007">
    <property type="protein sequence ID" value="RCW17586.1"/>
    <property type="molecule type" value="Genomic_DNA"/>
</dbReference>
<name>A0A368UHA8_9STRE</name>
<dbReference type="PANTHER" id="PTHR32125:SF8">
    <property type="entry name" value="RIBITOL-5-PHOSPHATE CYTIDYLYLTRANSFERASE"/>
    <property type="match status" value="1"/>
</dbReference>
<dbReference type="Proteomes" id="UP000253215">
    <property type="component" value="Unassembled WGS sequence"/>
</dbReference>
<feature type="binding site" evidence="5">
    <location>
        <position position="114"/>
    </location>
    <ligand>
        <name>CTP</name>
        <dbReference type="ChEBI" id="CHEBI:37563"/>
    </ligand>
</feature>
<evidence type="ECO:0000256" key="2">
    <source>
        <dbReference type="ARBA" id="ARBA00022695"/>
    </source>
</evidence>
<feature type="site" description="Positions ribitol 5-phosphate for the nucleophilic attack" evidence="5">
    <location>
        <position position="162"/>
    </location>
</feature>
<evidence type="ECO:0000256" key="4">
    <source>
        <dbReference type="ARBA" id="ARBA00023316"/>
    </source>
</evidence>
<dbReference type="GO" id="GO:0047349">
    <property type="term" value="F:D-ribitol-5-phosphate cytidylyltransferase activity"/>
    <property type="evidence" value="ECO:0007669"/>
    <property type="project" value="UniProtKB-UniRule"/>
</dbReference>
<dbReference type="UniPathway" id="UPA00790"/>
<dbReference type="InterPro" id="IPR029044">
    <property type="entry name" value="Nucleotide-diphossugar_trans"/>
</dbReference>
<dbReference type="PANTHER" id="PTHR32125">
    <property type="entry name" value="2-C-METHYL-D-ERYTHRITOL 4-PHOSPHATE CYTIDYLYLTRANSFERASE, CHLOROPLASTIC"/>
    <property type="match status" value="1"/>
</dbReference>
<dbReference type="PROSITE" id="PS01295">
    <property type="entry name" value="ISPD"/>
    <property type="match status" value="1"/>
</dbReference>
<dbReference type="InterPro" id="IPR034683">
    <property type="entry name" value="IspD/TarI"/>
</dbReference>
<reference evidence="6 7" key="1">
    <citation type="journal article" date="2018" name="Sci. Rep.">
        <title>Network-guided genomic and metagenomic analysis of the faecal microbiota of the critically endangered kakapo.</title>
        <authorList>
            <person name="Waite D.W."/>
            <person name="Dsouza M."/>
            <person name="Sekiguchi Y."/>
            <person name="Hugenholtz P."/>
            <person name="Taylor M.W."/>
        </authorList>
    </citation>
    <scope>NUCLEOTIDE SEQUENCE [LARGE SCALE GENOMIC DNA]</scope>
    <source>
        <strain evidence="6 7">BI02</strain>
    </source>
</reference>
<protein>
    <recommendedName>
        <fullName evidence="5">Ribitol-5-phosphate cytidylyltransferase</fullName>
        <ecNumber evidence="5">2.7.7.40</ecNumber>
    </recommendedName>
</protein>